<dbReference type="InterPro" id="IPR036390">
    <property type="entry name" value="WH_DNA-bd_sf"/>
</dbReference>
<feature type="domain" description="HTH deoR-type" evidence="4">
    <location>
        <begin position="3"/>
        <end position="58"/>
    </location>
</feature>
<dbReference type="InterPro" id="IPR014036">
    <property type="entry name" value="DeoR-like_C"/>
</dbReference>
<evidence type="ECO:0000313" key="6">
    <source>
        <dbReference type="Proteomes" id="UP000464314"/>
    </source>
</evidence>
<protein>
    <submittedName>
        <fullName evidence="5">DeoR family transcriptional regulator</fullName>
    </submittedName>
</protein>
<evidence type="ECO:0000256" key="3">
    <source>
        <dbReference type="ARBA" id="ARBA00023163"/>
    </source>
</evidence>
<dbReference type="Gene3D" id="1.10.10.10">
    <property type="entry name" value="Winged helix-like DNA-binding domain superfamily/Winged helix DNA-binding domain"/>
    <property type="match status" value="1"/>
</dbReference>
<dbReference type="InterPro" id="IPR018356">
    <property type="entry name" value="Tscrpt_reg_HTH_DeoR_CS"/>
</dbReference>
<dbReference type="KEGG" id="anr:Ana3638_13980"/>
<organism evidence="5 6">
    <name type="scientific">Anaerocolumna sedimenticola</name>
    <dbReference type="NCBI Taxonomy" id="2696063"/>
    <lineage>
        <taxon>Bacteria</taxon>
        <taxon>Bacillati</taxon>
        <taxon>Bacillota</taxon>
        <taxon>Clostridia</taxon>
        <taxon>Lachnospirales</taxon>
        <taxon>Lachnospiraceae</taxon>
        <taxon>Anaerocolumna</taxon>
    </lineage>
</organism>
<keyword evidence="6" id="KW-1185">Reference proteome</keyword>
<dbReference type="SMART" id="SM01134">
    <property type="entry name" value="DeoRC"/>
    <property type="match status" value="1"/>
</dbReference>
<dbReference type="AlphaFoldDB" id="A0A6P1TN43"/>
<dbReference type="Proteomes" id="UP000464314">
    <property type="component" value="Chromosome"/>
</dbReference>
<dbReference type="Pfam" id="PF00455">
    <property type="entry name" value="DeoRC"/>
    <property type="match status" value="1"/>
</dbReference>
<evidence type="ECO:0000259" key="4">
    <source>
        <dbReference type="PROSITE" id="PS51000"/>
    </source>
</evidence>
<dbReference type="GO" id="GO:0003677">
    <property type="term" value="F:DNA binding"/>
    <property type="evidence" value="ECO:0007669"/>
    <property type="project" value="UniProtKB-KW"/>
</dbReference>
<sequence length="248" mass="27707">MLAAERHSKIIQMISESGVVQVEELAKVLDVSLMTIRRDLEKLKQDGIIERCHGGAVIKREVSYMEKRTLKIEDKIKIAEKCASFVKKGDAVFLDAGTTTYEIAKRIQNIPGITVITNDLEIARVLLESDAHLMICGGMVQKSTGSMLGPFANQMMEDIRTEIAFLGAMSIDDNFNVLTPTINKAVLKRTICKNSSRPYLAVDESKFGKQALMRINHLSDYTGVVTNKSLNAEEEAKIKQMKINMIWV</sequence>
<dbReference type="PROSITE" id="PS51000">
    <property type="entry name" value="HTH_DEOR_2"/>
    <property type="match status" value="1"/>
</dbReference>
<keyword evidence="2" id="KW-0238">DNA-binding</keyword>
<proteinExistence type="predicted"/>
<dbReference type="RefSeq" id="WP_161838572.1">
    <property type="nucleotide sequence ID" value="NZ_CP048000.1"/>
</dbReference>
<reference evidence="5 6" key="1">
    <citation type="submission" date="2020-01" db="EMBL/GenBank/DDBJ databases">
        <title>Genome analysis of Anaerocolumna sp. CBA3638.</title>
        <authorList>
            <person name="Kim J."/>
            <person name="Roh S.W."/>
        </authorList>
    </citation>
    <scope>NUCLEOTIDE SEQUENCE [LARGE SCALE GENOMIC DNA]</scope>
    <source>
        <strain evidence="5 6">CBA3638</strain>
    </source>
</reference>
<keyword evidence="3" id="KW-0804">Transcription</keyword>
<dbReference type="PROSITE" id="PS00894">
    <property type="entry name" value="HTH_DEOR_1"/>
    <property type="match status" value="1"/>
</dbReference>
<evidence type="ECO:0000313" key="5">
    <source>
        <dbReference type="EMBL" id="QHQ61747.1"/>
    </source>
</evidence>
<dbReference type="PRINTS" id="PR00037">
    <property type="entry name" value="HTHLACR"/>
</dbReference>
<name>A0A6P1TN43_9FIRM</name>
<dbReference type="SUPFAM" id="SSF46785">
    <property type="entry name" value="Winged helix' DNA-binding domain"/>
    <property type="match status" value="1"/>
</dbReference>
<dbReference type="PANTHER" id="PTHR30363">
    <property type="entry name" value="HTH-TYPE TRANSCRIPTIONAL REGULATOR SRLR-RELATED"/>
    <property type="match status" value="1"/>
</dbReference>
<accession>A0A6P1TN43</accession>
<dbReference type="InterPro" id="IPR050313">
    <property type="entry name" value="Carb_Metab_HTH_regulators"/>
</dbReference>
<keyword evidence="1" id="KW-0805">Transcription regulation</keyword>
<dbReference type="Pfam" id="PF08220">
    <property type="entry name" value="HTH_DeoR"/>
    <property type="match status" value="1"/>
</dbReference>
<dbReference type="SMART" id="SM00420">
    <property type="entry name" value="HTH_DEOR"/>
    <property type="match status" value="1"/>
</dbReference>
<dbReference type="InterPro" id="IPR001034">
    <property type="entry name" value="DeoR_HTH"/>
</dbReference>
<dbReference type="Gene3D" id="3.40.50.1360">
    <property type="match status" value="1"/>
</dbReference>
<gene>
    <name evidence="5" type="ORF">Ana3638_13980</name>
</gene>
<dbReference type="InterPro" id="IPR037171">
    <property type="entry name" value="NagB/RpiA_transferase-like"/>
</dbReference>
<evidence type="ECO:0000256" key="1">
    <source>
        <dbReference type="ARBA" id="ARBA00023015"/>
    </source>
</evidence>
<dbReference type="PANTHER" id="PTHR30363:SF46">
    <property type="entry name" value="LYSR FAMILY TRANSCRIPTIONAL REGULATOR"/>
    <property type="match status" value="1"/>
</dbReference>
<dbReference type="EMBL" id="CP048000">
    <property type="protein sequence ID" value="QHQ61747.1"/>
    <property type="molecule type" value="Genomic_DNA"/>
</dbReference>
<evidence type="ECO:0000256" key="2">
    <source>
        <dbReference type="ARBA" id="ARBA00023125"/>
    </source>
</evidence>
<dbReference type="InterPro" id="IPR036388">
    <property type="entry name" value="WH-like_DNA-bd_sf"/>
</dbReference>
<dbReference type="GO" id="GO:0003700">
    <property type="term" value="F:DNA-binding transcription factor activity"/>
    <property type="evidence" value="ECO:0007669"/>
    <property type="project" value="InterPro"/>
</dbReference>
<dbReference type="SUPFAM" id="SSF100950">
    <property type="entry name" value="NagB/RpiA/CoA transferase-like"/>
    <property type="match status" value="1"/>
</dbReference>